<organism evidence="1 2">
    <name type="scientific">Cercopithifilaria johnstoni</name>
    <dbReference type="NCBI Taxonomy" id="2874296"/>
    <lineage>
        <taxon>Eukaryota</taxon>
        <taxon>Metazoa</taxon>
        <taxon>Ecdysozoa</taxon>
        <taxon>Nematoda</taxon>
        <taxon>Chromadorea</taxon>
        <taxon>Rhabditida</taxon>
        <taxon>Spirurina</taxon>
        <taxon>Spiruromorpha</taxon>
        <taxon>Filarioidea</taxon>
        <taxon>Onchocercidae</taxon>
        <taxon>Cercopithifilaria</taxon>
    </lineage>
</organism>
<dbReference type="EMBL" id="CAKAEH010001614">
    <property type="protein sequence ID" value="CAG9538002.1"/>
    <property type="molecule type" value="Genomic_DNA"/>
</dbReference>
<proteinExistence type="predicted"/>
<accession>A0A8J2M8M0</accession>
<evidence type="ECO:0000313" key="1">
    <source>
        <dbReference type="EMBL" id="CAG9538002.1"/>
    </source>
</evidence>
<comment type="caution">
    <text evidence="1">The sequence shown here is derived from an EMBL/GenBank/DDBJ whole genome shotgun (WGS) entry which is preliminary data.</text>
</comment>
<reference evidence="1" key="1">
    <citation type="submission" date="2021-09" db="EMBL/GenBank/DDBJ databases">
        <authorList>
            <consortium name="Pathogen Informatics"/>
        </authorList>
    </citation>
    <scope>NUCLEOTIDE SEQUENCE</scope>
</reference>
<evidence type="ECO:0000313" key="2">
    <source>
        <dbReference type="Proteomes" id="UP000746747"/>
    </source>
</evidence>
<name>A0A8J2M8M0_9BILA</name>
<keyword evidence="2" id="KW-1185">Reference proteome</keyword>
<gene>
    <name evidence="1" type="ORF">CJOHNSTONI_LOCUS7753</name>
</gene>
<protein>
    <submittedName>
        <fullName evidence="1">Uncharacterized protein</fullName>
    </submittedName>
</protein>
<dbReference type="AlphaFoldDB" id="A0A8J2M8M0"/>
<sequence length="66" mass="7901">MRRTYLLAHICMFVWLPARFYSLNVRALPRSFQRYGVIQIAAQHLVMFVRLVLRFTYNGRAEVVIQ</sequence>
<dbReference type="Proteomes" id="UP000746747">
    <property type="component" value="Unassembled WGS sequence"/>
</dbReference>